<sequence length="188" mass="21597">MTEDNSIITVSWRDKKAKKHCSAVSTCGDTSTKTQTNKCGQISKKPAIIEAYNTSMNGCDRMDQNVAYYGVFKRKTKEWWKKIFFWILEVTQMNAYILYRLTRQEGQKSVSIKMFKDLLIDQLALKAEEQLNGPAGETSGLPERKKGRPCDNSLARFVGNTHLVKYVEEDRRCVVCSKPPLRKRTNFV</sequence>
<proteinExistence type="predicted"/>
<dbReference type="EMBL" id="BLXT01006818">
    <property type="protein sequence ID" value="GFO33697.1"/>
    <property type="molecule type" value="Genomic_DNA"/>
</dbReference>
<dbReference type="PANTHER" id="PTHR46599:SF3">
    <property type="entry name" value="PIGGYBAC TRANSPOSABLE ELEMENT-DERIVED PROTEIN 4"/>
    <property type="match status" value="1"/>
</dbReference>
<gene>
    <name evidence="2" type="ORF">PoB_006020200</name>
</gene>
<evidence type="ECO:0000259" key="1">
    <source>
        <dbReference type="Pfam" id="PF13843"/>
    </source>
</evidence>
<comment type="caution">
    <text evidence="2">The sequence shown here is derived from an EMBL/GenBank/DDBJ whole genome shotgun (WGS) entry which is preliminary data.</text>
</comment>
<evidence type="ECO:0000313" key="3">
    <source>
        <dbReference type="Proteomes" id="UP000735302"/>
    </source>
</evidence>
<feature type="domain" description="PiggyBac transposable element-derived protein" evidence="1">
    <location>
        <begin position="4"/>
        <end position="96"/>
    </location>
</feature>
<dbReference type="Proteomes" id="UP000735302">
    <property type="component" value="Unassembled WGS sequence"/>
</dbReference>
<dbReference type="PANTHER" id="PTHR46599">
    <property type="entry name" value="PIGGYBAC TRANSPOSABLE ELEMENT-DERIVED PROTEIN 4"/>
    <property type="match status" value="1"/>
</dbReference>
<accession>A0AAV4CP99</accession>
<keyword evidence="3" id="KW-1185">Reference proteome</keyword>
<dbReference type="InterPro" id="IPR029526">
    <property type="entry name" value="PGBD"/>
</dbReference>
<organism evidence="2 3">
    <name type="scientific">Plakobranchus ocellatus</name>
    <dbReference type="NCBI Taxonomy" id="259542"/>
    <lineage>
        <taxon>Eukaryota</taxon>
        <taxon>Metazoa</taxon>
        <taxon>Spiralia</taxon>
        <taxon>Lophotrochozoa</taxon>
        <taxon>Mollusca</taxon>
        <taxon>Gastropoda</taxon>
        <taxon>Heterobranchia</taxon>
        <taxon>Euthyneura</taxon>
        <taxon>Panpulmonata</taxon>
        <taxon>Sacoglossa</taxon>
        <taxon>Placobranchoidea</taxon>
        <taxon>Plakobranchidae</taxon>
        <taxon>Plakobranchus</taxon>
    </lineage>
</organism>
<name>A0AAV4CP99_9GAST</name>
<dbReference type="Pfam" id="PF13843">
    <property type="entry name" value="DDE_Tnp_1_7"/>
    <property type="match status" value="1"/>
</dbReference>
<reference evidence="2 3" key="1">
    <citation type="journal article" date="2021" name="Elife">
        <title>Chloroplast acquisition without the gene transfer in kleptoplastic sea slugs, Plakobranchus ocellatus.</title>
        <authorList>
            <person name="Maeda T."/>
            <person name="Takahashi S."/>
            <person name="Yoshida T."/>
            <person name="Shimamura S."/>
            <person name="Takaki Y."/>
            <person name="Nagai Y."/>
            <person name="Toyoda A."/>
            <person name="Suzuki Y."/>
            <person name="Arimoto A."/>
            <person name="Ishii H."/>
            <person name="Satoh N."/>
            <person name="Nishiyama T."/>
            <person name="Hasebe M."/>
            <person name="Maruyama T."/>
            <person name="Minagawa J."/>
            <person name="Obokata J."/>
            <person name="Shigenobu S."/>
        </authorList>
    </citation>
    <scope>NUCLEOTIDE SEQUENCE [LARGE SCALE GENOMIC DNA]</scope>
</reference>
<protein>
    <submittedName>
        <fullName evidence="2">PiggyBac transposable element-derived protein 4</fullName>
    </submittedName>
</protein>
<evidence type="ECO:0000313" key="2">
    <source>
        <dbReference type="EMBL" id="GFO33697.1"/>
    </source>
</evidence>
<dbReference type="AlphaFoldDB" id="A0AAV4CP99"/>